<evidence type="ECO:0000256" key="5">
    <source>
        <dbReference type="SAM" id="SignalP"/>
    </source>
</evidence>
<dbReference type="GO" id="GO:0097176">
    <property type="term" value="P:epoxide metabolic process"/>
    <property type="evidence" value="ECO:0007669"/>
    <property type="project" value="TreeGrafter"/>
</dbReference>
<feature type="domain" description="Epoxide hydrolase N-terminal" evidence="6">
    <location>
        <begin position="24"/>
        <end position="129"/>
    </location>
</feature>
<organism evidence="7 8">
    <name type="scientific">Favolaschia claudopus</name>
    <dbReference type="NCBI Taxonomy" id="2862362"/>
    <lineage>
        <taxon>Eukaryota</taxon>
        <taxon>Fungi</taxon>
        <taxon>Dikarya</taxon>
        <taxon>Basidiomycota</taxon>
        <taxon>Agaricomycotina</taxon>
        <taxon>Agaricomycetes</taxon>
        <taxon>Agaricomycetidae</taxon>
        <taxon>Agaricales</taxon>
        <taxon>Marasmiineae</taxon>
        <taxon>Mycenaceae</taxon>
        <taxon>Favolaschia</taxon>
    </lineage>
</organism>
<comment type="caution">
    <text evidence="7">The sequence shown here is derived from an EMBL/GenBank/DDBJ whole genome shotgun (WGS) entry which is preliminary data.</text>
</comment>
<feature type="active site" description="Proton acceptor" evidence="4">
    <location>
        <position position="351"/>
    </location>
</feature>
<keyword evidence="5" id="KW-0732">Signal</keyword>
<sequence>MVQLSSIVFLTAAWGTVIAKPAVNPFRIDLSARIPHLELLVNNTDLPSKPLYPGAGPEFGLQLDFLRDLKTQWVEGYNWTQQEVELNELSHYTTTIGEQTVHFVHEKSQDKDAIPLLLLHGWPGSFHEFLPIIKPLTDDVDTAKLFNTLMVDVLGYPKYALHGTDWGSDVGYSLYESFNSSVRAAHFVFTPFTPPTPQDIADNNITLSDNQKVTLQRTVDWTTTDQGYINTQAFKPNDIALALYDSPVGQLAWIGTFFNRWSDPRAGTGPSALTKTAILTAVSLYYLSGSFQSSVWQYALNTNTLRNYTMPSTDAPMLWSQFKYNIKLFPEEYVAKTGNLVSYKEHDFGGHFPGLDNPPALIEDLRDIGLYFESLTSR</sequence>
<dbReference type="PIRSF" id="PIRSF001112">
    <property type="entry name" value="Epoxide_hydrolase"/>
    <property type="match status" value="1"/>
</dbReference>
<keyword evidence="8" id="KW-1185">Reference proteome</keyword>
<gene>
    <name evidence="7" type="ORF">R3P38DRAFT_2826365</name>
</gene>
<evidence type="ECO:0000256" key="1">
    <source>
        <dbReference type="ARBA" id="ARBA00010088"/>
    </source>
</evidence>
<dbReference type="SUPFAM" id="SSF53474">
    <property type="entry name" value="alpha/beta-Hydrolases"/>
    <property type="match status" value="1"/>
</dbReference>
<feature type="chain" id="PRO_5043328902" evidence="5">
    <location>
        <begin position="20"/>
        <end position="378"/>
    </location>
</feature>
<keyword evidence="2" id="KW-0058">Aromatic hydrocarbons catabolism</keyword>
<feature type="signal peptide" evidence="5">
    <location>
        <begin position="1"/>
        <end position="19"/>
    </location>
</feature>
<feature type="active site" description="Nucleophile" evidence="4">
    <location>
        <position position="165"/>
    </location>
</feature>
<evidence type="ECO:0000259" key="6">
    <source>
        <dbReference type="Pfam" id="PF06441"/>
    </source>
</evidence>
<dbReference type="PANTHER" id="PTHR21661:SF35">
    <property type="entry name" value="EPOXIDE HYDROLASE"/>
    <property type="match status" value="1"/>
</dbReference>
<dbReference type="InterPro" id="IPR016292">
    <property type="entry name" value="Epoxide_hydrolase"/>
</dbReference>
<dbReference type="Pfam" id="PF06441">
    <property type="entry name" value="EHN"/>
    <property type="match status" value="1"/>
</dbReference>
<proteinExistence type="inferred from homology"/>
<feature type="active site" description="Proton donor" evidence="4">
    <location>
        <position position="298"/>
    </location>
</feature>
<evidence type="ECO:0000256" key="2">
    <source>
        <dbReference type="ARBA" id="ARBA00022797"/>
    </source>
</evidence>
<reference evidence="7 8" key="1">
    <citation type="journal article" date="2024" name="J Genomics">
        <title>Draft genome sequencing and assembly of Favolaschia claudopus CIRM-BRFM 2984 isolated from oak limbs.</title>
        <authorList>
            <person name="Navarro D."/>
            <person name="Drula E."/>
            <person name="Chaduli D."/>
            <person name="Cazenave R."/>
            <person name="Ahrendt S."/>
            <person name="Wang J."/>
            <person name="Lipzen A."/>
            <person name="Daum C."/>
            <person name="Barry K."/>
            <person name="Grigoriev I.V."/>
            <person name="Favel A."/>
            <person name="Rosso M.N."/>
            <person name="Martin F."/>
        </authorList>
    </citation>
    <scope>NUCLEOTIDE SEQUENCE [LARGE SCALE GENOMIC DNA]</scope>
    <source>
        <strain evidence="7 8">CIRM-BRFM 2984</strain>
    </source>
</reference>
<dbReference type="InterPro" id="IPR029058">
    <property type="entry name" value="AB_hydrolase_fold"/>
</dbReference>
<comment type="similarity">
    <text evidence="1">Belongs to the peptidase S33 family.</text>
</comment>
<dbReference type="AlphaFoldDB" id="A0AAW0EII5"/>
<dbReference type="Proteomes" id="UP001362999">
    <property type="component" value="Unassembled WGS sequence"/>
</dbReference>
<accession>A0AAW0EII5</accession>
<dbReference type="Gene3D" id="3.40.50.1820">
    <property type="entry name" value="alpha/beta hydrolase"/>
    <property type="match status" value="2"/>
</dbReference>
<dbReference type="GO" id="GO:0004301">
    <property type="term" value="F:epoxide hydrolase activity"/>
    <property type="evidence" value="ECO:0007669"/>
    <property type="project" value="TreeGrafter"/>
</dbReference>
<evidence type="ECO:0000313" key="7">
    <source>
        <dbReference type="EMBL" id="KAK7064779.1"/>
    </source>
</evidence>
<evidence type="ECO:0000256" key="4">
    <source>
        <dbReference type="PIRSR" id="PIRSR001112-1"/>
    </source>
</evidence>
<evidence type="ECO:0000313" key="8">
    <source>
        <dbReference type="Proteomes" id="UP001362999"/>
    </source>
</evidence>
<dbReference type="EMBL" id="JAWWNJ010000001">
    <property type="protein sequence ID" value="KAK7064779.1"/>
    <property type="molecule type" value="Genomic_DNA"/>
</dbReference>
<protein>
    <submittedName>
        <fullName evidence="7">Epoxide hydrolase</fullName>
    </submittedName>
</protein>
<evidence type="ECO:0000256" key="3">
    <source>
        <dbReference type="ARBA" id="ARBA00022801"/>
    </source>
</evidence>
<name>A0AAW0EII5_9AGAR</name>
<dbReference type="InterPro" id="IPR010497">
    <property type="entry name" value="Epoxide_hydro_N"/>
</dbReference>
<dbReference type="PANTHER" id="PTHR21661">
    <property type="entry name" value="EPOXIDE HYDROLASE 1-RELATED"/>
    <property type="match status" value="1"/>
</dbReference>
<keyword evidence="3 7" id="KW-0378">Hydrolase</keyword>